<evidence type="ECO:0000259" key="2">
    <source>
        <dbReference type="Pfam" id="PF10159"/>
    </source>
</evidence>
<evidence type="ECO:0000256" key="1">
    <source>
        <dbReference type="SAM" id="MobiDB-lite"/>
    </source>
</evidence>
<protein>
    <recommendedName>
        <fullName evidence="2">Multiple myeloma tumor-associated protein 2-like N-terminal domain-containing protein</fullName>
    </recommendedName>
</protein>
<accession>A0A1M8A659</accession>
<feature type="region of interest" description="Disordered" evidence="1">
    <location>
        <begin position="25"/>
        <end position="169"/>
    </location>
</feature>
<dbReference type="PANTHER" id="PTHR14580">
    <property type="entry name" value="MULTIPLE MYELOMA TUMOR-ASSOCIATED PROTEIN 2 FAMILY MEMBER"/>
    <property type="match status" value="1"/>
</dbReference>
<dbReference type="PANTHER" id="PTHR14580:SF0">
    <property type="entry name" value="MULTIPLE MYELOMA TUMOR-ASSOCIATED PROTEIN 2"/>
    <property type="match status" value="1"/>
</dbReference>
<reference evidence="4" key="1">
    <citation type="journal article" date="2017" name="Nucleic Acids Res.">
        <title>Proteogenomics produces comprehensive and highly accurate protein-coding gene annotation in a complete genome assembly of Malassezia sympodialis.</title>
        <authorList>
            <person name="Zhu Y."/>
            <person name="Engstroem P.G."/>
            <person name="Tellgren-Roth C."/>
            <person name="Baudo C.D."/>
            <person name="Kennell J.C."/>
            <person name="Sun S."/>
            <person name="Billmyre R.B."/>
            <person name="Schroeder M.S."/>
            <person name="Andersson A."/>
            <person name="Holm T."/>
            <person name="Sigurgeirsson B."/>
            <person name="Wu G."/>
            <person name="Sankaranarayanan S.R."/>
            <person name="Siddharthan R."/>
            <person name="Sanyal K."/>
            <person name="Lundeberg J."/>
            <person name="Nystedt B."/>
            <person name="Boekhout T."/>
            <person name="Dawson T.L. Jr."/>
            <person name="Heitman J."/>
            <person name="Scheynius A."/>
            <person name="Lehtioe J."/>
        </authorList>
    </citation>
    <scope>NUCLEOTIDE SEQUENCE [LARGE SCALE GENOMIC DNA]</scope>
    <source>
        <strain evidence="4">ATCC 42132</strain>
    </source>
</reference>
<dbReference type="Pfam" id="PF10159">
    <property type="entry name" value="MMtag"/>
    <property type="match status" value="1"/>
</dbReference>
<dbReference type="AlphaFoldDB" id="A0A1M8A659"/>
<dbReference type="Proteomes" id="UP000186303">
    <property type="component" value="Chromosome 3"/>
</dbReference>
<sequence length="169" mass="20277">MQEGSNRGGTRGGQADFSWEIVREDKQRDHYLGNSVHAPKGRWAEGRDIQWYNRGQQEREDIESRRKERMDVKQAEKEAMERMLGRGLSDGKSTKEEGDVARTGANAAPIDPSKRRYPTAPQEDQERRRSRHHRYERSHRRHERERSPQERHRHRHHHRRDHDGVRHRE</sequence>
<feature type="compositionally biased region" description="Basic residues" evidence="1">
    <location>
        <begin position="151"/>
        <end position="160"/>
    </location>
</feature>
<gene>
    <name evidence="3" type="ORF">MSYG_2288</name>
</gene>
<proteinExistence type="predicted"/>
<feature type="compositionally biased region" description="Basic and acidic residues" evidence="1">
    <location>
        <begin position="56"/>
        <end position="84"/>
    </location>
</feature>
<dbReference type="InterPro" id="IPR019315">
    <property type="entry name" value="MMTA2_N"/>
</dbReference>
<dbReference type="OrthoDB" id="5390672at2759"/>
<evidence type="ECO:0000313" key="3">
    <source>
        <dbReference type="EMBL" id="SHO77946.1"/>
    </source>
</evidence>
<dbReference type="InterPro" id="IPR039207">
    <property type="entry name" value="MMTAG2-like"/>
</dbReference>
<dbReference type="VEuPathDB" id="FungiDB:MSYG_2288"/>
<evidence type="ECO:0000313" key="4">
    <source>
        <dbReference type="Proteomes" id="UP000186303"/>
    </source>
</evidence>
<dbReference type="EMBL" id="LT671823">
    <property type="protein sequence ID" value="SHO77946.1"/>
    <property type="molecule type" value="Genomic_DNA"/>
</dbReference>
<name>A0A1M8A659_MALS4</name>
<organism evidence="3 4">
    <name type="scientific">Malassezia sympodialis (strain ATCC 42132)</name>
    <name type="common">Atopic eczema-associated yeast</name>
    <dbReference type="NCBI Taxonomy" id="1230383"/>
    <lineage>
        <taxon>Eukaryota</taxon>
        <taxon>Fungi</taxon>
        <taxon>Dikarya</taxon>
        <taxon>Basidiomycota</taxon>
        <taxon>Ustilaginomycotina</taxon>
        <taxon>Malasseziomycetes</taxon>
        <taxon>Malasseziales</taxon>
        <taxon>Malasseziaceae</taxon>
        <taxon>Malassezia</taxon>
    </lineage>
</organism>
<feature type="compositionally biased region" description="Basic residues" evidence="1">
    <location>
        <begin position="128"/>
        <end position="143"/>
    </location>
</feature>
<dbReference type="OMA" id="DLEWWSK"/>
<keyword evidence="4" id="KW-1185">Reference proteome</keyword>
<feature type="domain" description="Multiple myeloma tumor-associated protein 2-like N-terminal" evidence="2">
    <location>
        <begin position="9"/>
        <end position="85"/>
    </location>
</feature>